<organism evidence="6 7">
    <name type="scientific">Arthrobotrys flagrans</name>
    <name type="common">Nematode-trapping fungus</name>
    <name type="synonym">Trichothecium flagrans</name>
    <dbReference type="NCBI Taxonomy" id="97331"/>
    <lineage>
        <taxon>Eukaryota</taxon>
        <taxon>Fungi</taxon>
        <taxon>Dikarya</taxon>
        <taxon>Ascomycota</taxon>
        <taxon>Pezizomycotina</taxon>
        <taxon>Orbiliomycetes</taxon>
        <taxon>Orbiliales</taxon>
        <taxon>Orbiliaceae</taxon>
        <taxon>Arthrobotrys</taxon>
    </lineage>
</organism>
<dbReference type="InterPro" id="IPR036322">
    <property type="entry name" value="WD40_repeat_dom_sf"/>
</dbReference>
<feature type="repeat" description="WD" evidence="5">
    <location>
        <begin position="193"/>
        <end position="228"/>
    </location>
</feature>
<dbReference type="SUPFAM" id="SSF50978">
    <property type="entry name" value="WD40 repeat-like"/>
    <property type="match status" value="1"/>
</dbReference>
<dbReference type="GO" id="GO:0031464">
    <property type="term" value="C:Cul4A-RING E3 ubiquitin ligase complex"/>
    <property type="evidence" value="ECO:0007669"/>
    <property type="project" value="TreeGrafter"/>
</dbReference>
<dbReference type="Proteomes" id="UP000283090">
    <property type="component" value="Unassembled WGS sequence"/>
</dbReference>
<dbReference type="InterPro" id="IPR001680">
    <property type="entry name" value="WD40_rpt"/>
</dbReference>
<reference evidence="6 7" key="1">
    <citation type="submission" date="2019-01" db="EMBL/GenBank/DDBJ databases">
        <title>Intercellular communication is required for trap formation in the nematode-trapping fungus Duddingtonia flagrans.</title>
        <authorList>
            <person name="Youssar L."/>
            <person name="Wernet V."/>
            <person name="Hensel N."/>
            <person name="Hildebrandt H.-G."/>
            <person name="Fischer R."/>
        </authorList>
    </citation>
    <scope>NUCLEOTIDE SEQUENCE [LARGE SCALE GENOMIC DNA]</scope>
    <source>
        <strain evidence="6 7">CBS H-5679</strain>
    </source>
</reference>
<evidence type="ECO:0000256" key="1">
    <source>
        <dbReference type="ARBA" id="ARBA00022574"/>
    </source>
</evidence>
<dbReference type="GO" id="GO:0000109">
    <property type="term" value="C:nucleotide-excision repair complex"/>
    <property type="evidence" value="ECO:0007669"/>
    <property type="project" value="TreeGrafter"/>
</dbReference>
<dbReference type="OrthoDB" id="361494at2759"/>
<keyword evidence="3" id="KW-0227">DNA damage</keyword>
<dbReference type="InterPro" id="IPR020472">
    <property type="entry name" value="WD40_PAC1"/>
</dbReference>
<dbReference type="GeneID" id="93590268"/>
<dbReference type="AlphaFoldDB" id="A0A436ZXY7"/>
<dbReference type="PANTHER" id="PTHR46202">
    <property type="entry name" value="DNA EXCISION REPAIR PROTEIN ERCC-8"/>
    <property type="match status" value="1"/>
</dbReference>
<proteinExistence type="predicted"/>
<evidence type="ECO:0000313" key="7">
    <source>
        <dbReference type="Proteomes" id="UP000283090"/>
    </source>
</evidence>
<dbReference type="PROSITE" id="PS50294">
    <property type="entry name" value="WD_REPEATS_REGION"/>
    <property type="match status" value="3"/>
</dbReference>
<dbReference type="GO" id="GO:0006283">
    <property type="term" value="P:transcription-coupled nucleotide-excision repair"/>
    <property type="evidence" value="ECO:0007669"/>
    <property type="project" value="InterPro"/>
</dbReference>
<keyword evidence="4" id="KW-0234">DNA repair</keyword>
<dbReference type="PROSITE" id="PS50082">
    <property type="entry name" value="WD_REPEATS_2"/>
    <property type="match status" value="3"/>
</dbReference>
<feature type="repeat" description="WD" evidence="5">
    <location>
        <begin position="51"/>
        <end position="87"/>
    </location>
</feature>
<evidence type="ECO:0000256" key="2">
    <source>
        <dbReference type="ARBA" id="ARBA00022737"/>
    </source>
</evidence>
<dbReference type="Gene3D" id="2.130.10.10">
    <property type="entry name" value="YVTN repeat-like/Quinoprotein amine dehydrogenase"/>
    <property type="match status" value="1"/>
</dbReference>
<dbReference type="InterPro" id="IPR042238">
    <property type="entry name" value="Rad28/ERCC8/Ckn1/ATCSA-1"/>
</dbReference>
<dbReference type="InterPro" id="IPR019775">
    <property type="entry name" value="WD40_repeat_CS"/>
</dbReference>
<gene>
    <name evidence="6" type="ORF">DFL_007957</name>
</gene>
<evidence type="ECO:0000313" key="6">
    <source>
        <dbReference type="EMBL" id="RVD83573.1"/>
    </source>
</evidence>
<protein>
    <submittedName>
        <fullName evidence="6">Uncharacterized protein</fullName>
    </submittedName>
</protein>
<keyword evidence="7" id="KW-1185">Reference proteome</keyword>
<dbReference type="VEuPathDB" id="FungiDB:DFL_007957"/>
<name>A0A436ZXY7_ARTFL</name>
<dbReference type="GO" id="GO:0043161">
    <property type="term" value="P:proteasome-mediated ubiquitin-dependent protein catabolic process"/>
    <property type="evidence" value="ECO:0007669"/>
    <property type="project" value="TreeGrafter"/>
</dbReference>
<keyword evidence="1 5" id="KW-0853">WD repeat</keyword>
<dbReference type="PRINTS" id="PR00320">
    <property type="entry name" value="GPROTEINBRPT"/>
</dbReference>
<evidence type="ECO:0000256" key="3">
    <source>
        <dbReference type="ARBA" id="ARBA00022763"/>
    </source>
</evidence>
<dbReference type="PANTHER" id="PTHR46202:SF1">
    <property type="entry name" value="DNA EXCISION REPAIR PROTEIN ERCC-8"/>
    <property type="match status" value="1"/>
</dbReference>
<evidence type="ECO:0000256" key="4">
    <source>
        <dbReference type="ARBA" id="ARBA00023204"/>
    </source>
</evidence>
<dbReference type="PROSITE" id="PS00678">
    <property type="entry name" value="WD_REPEATS_1"/>
    <property type="match status" value="3"/>
</dbReference>
<dbReference type="RefSeq" id="XP_067489117.1">
    <property type="nucleotide sequence ID" value="XM_067637618.1"/>
</dbReference>
<dbReference type="Pfam" id="PF00400">
    <property type="entry name" value="WD40"/>
    <property type="match status" value="3"/>
</dbReference>
<sequence>MNISPLLFHRSFGLDINTAEPTDFPRVFTSFLCHDIDYDASTRFVAKKKGVRGHSRGVNCIGADERDGRWMVTGGADGSVLIWDLETEDHGDEEIKASAAVLEKDRPSHGISSIRFNPHNSSLFSTTSYSSTLSLYSLTPTNPLNLQTYPLDSHLYTHSVSPVSTSTALIAVCGFSPHIRLIDPRISSASQTLFGHITEVLSVAWSPVYSSILASGGKDGSVRVWDIRFGATCLGSLDITNPPRAANRAAGRAHDGGVNGLLWTSDGRRIISAGMDAKIRVWNTENGRNTNVIFPPVIKNKFQPEFSMVITPSHQTSGSELLWIGNEGEVLAFDLGNGKMLKRVGVPKSEVRDGVGRITGLVKRGGDGNGELYTSHALRDGKKFEGREGVTRWKARWLWKEDEDEVEEERTEKQRRLQDIFEKATRDPVRFS</sequence>
<feature type="repeat" description="WD" evidence="5">
    <location>
        <begin position="251"/>
        <end position="292"/>
    </location>
</feature>
<dbReference type="STRING" id="97331.A0A436ZXY7"/>
<dbReference type="SMART" id="SM00320">
    <property type="entry name" value="WD40"/>
    <property type="match status" value="4"/>
</dbReference>
<comment type="caution">
    <text evidence="6">The sequence shown here is derived from an EMBL/GenBank/DDBJ whole genome shotgun (WGS) entry which is preliminary data.</text>
</comment>
<keyword evidence="2" id="KW-0677">Repeat</keyword>
<dbReference type="EMBL" id="SAEB01000009">
    <property type="protein sequence ID" value="RVD83573.1"/>
    <property type="molecule type" value="Genomic_DNA"/>
</dbReference>
<accession>A0A436ZXY7</accession>
<dbReference type="InterPro" id="IPR015943">
    <property type="entry name" value="WD40/YVTN_repeat-like_dom_sf"/>
</dbReference>
<evidence type="ECO:0000256" key="5">
    <source>
        <dbReference type="PROSITE-ProRule" id="PRU00221"/>
    </source>
</evidence>
<dbReference type="GO" id="GO:0000209">
    <property type="term" value="P:protein polyubiquitination"/>
    <property type="evidence" value="ECO:0007669"/>
    <property type="project" value="TreeGrafter"/>
</dbReference>